<dbReference type="PhylomeDB" id="A0A0G4EA10"/>
<sequence length="118" mass="13883">MVRPWLPPDYWWIYNTLRYDIGSAFETLQKLFIDEAESDLKKHEAKLWILGATDWAIIFVAALVVHFLLFKFFRKDLLEVVAVLRILPEDDIEQQKLFHLFNIDLENEEGSQGSEATV</sequence>
<accession>A0A0G4EA10</accession>
<keyword evidence="1" id="KW-0812">Transmembrane</keyword>
<evidence type="ECO:0000256" key="1">
    <source>
        <dbReference type="SAM" id="Phobius"/>
    </source>
</evidence>
<keyword evidence="1" id="KW-1133">Transmembrane helix</keyword>
<dbReference type="Proteomes" id="UP000041254">
    <property type="component" value="Unassembled WGS sequence"/>
</dbReference>
<evidence type="ECO:0000313" key="2">
    <source>
        <dbReference type="EMBL" id="CEL92037.1"/>
    </source>
</evidence>
<organism evidence="2 3">
    <name type="scientific">Vitrella brassicaformis (strain CCMP3155)</name>
    <dbReference type="NCBI Taxonomy" id="1169540"/>
    <lineage>
        <taxon>Eukaryota</taxon>
        <taxon>Sar</taxon>
        <taxon>Alveolata</taxon>
        <taxon>Colpodellida</taxon>
        <taxon>Vitrellaceae</taxon>
        <taxon>Vitrella</taxon>
    </lineage>
</organism>
<dbReference type="EMBL" id="CDMY01000040">
    <property type="protein sequence ID" value="CEL92037.1"/>
    <property type="molecule type" value="Genomic_DNA"/>
</dbReference>
<gene>
    <name evidence="2" type="ORF">Vbra_6775</name>
</gene>
<protein>
    <submittedName>
        <fullName evidence="2">Uncharacterized protein</fullName>
    </submittedName>
</protein>
<feature type="transmembrane region" description="Helical" evidence="1">
    <location>
        <begin position="47"/>
        <end position="69"/>
    </location>
</feature>
<dbReference type="AlphaFoldDB" id="A0A0G4EA10"/>
<evidence type="ECO:0000313" key="3">
    <source>
        <dbReference type="Proteomes" id="UP000041254"/>
    </source>
</evidence>
<keyword evidence="1" id="KW-0472">Membrane</keyword>
<dbReference type="InParanoid" id="A0A0G4EA10"/>
<keyword evidence="3" id="KW-1185">Reference proteome</keyword>
<dbReference type="VEuPathDB" id="CryptoDB:Vbra_6775"/>
<name>A0A0G4EA10_VITBC</name>
<proteinExistence type="predicted"/>
<reference evidence="2 3" key="1">
    <citation type="submission" date="2014-11" db="EMBL/GenBank/DDBJ databases">
        <authorList>
            <person name="Zhu J."/>
            <person name="Qi W."/>
            <person name="Song R."/>
        </authorList>
    </citation>
    <scope>NUCLEOTIDE SEQUENCE [LARGE SCALE GENOMIC DNA]</scope>
</reference>